<evidence type="ECO:0000313" key="1">
    <source>
        <dbReference type="EMBL" id="SBV37818.1"/>
    </source>
</evidence>
<organism evidence="1">
    <name type="scientific">uncultured Stenotrophomonas sp</name>
    <dbReference type="NCBI Taxonomy" id="165438"/>
    <lineage>
        <taxon>Bacteria</taxon>
        <taxon>Pseudomonadati</taxon>
        <taxon>Pseudomonadota</taxon>
        <taxon>Gammaproteobacteria</taxon>
        <taxon>Lysobacterales</taxon>
        <taxon>Lysobacteraceae</taxon>
        <taxon>Stenotrophomonas</taxon>
        <taxon>environmental samples</taxon>
    </lineage>
</organism>
<sequence length="82" mass="8388">MAHLRGHVARSGSGKAAGYAHAAAAGTVVARLFAGTAETQQVGVRAVLVGGGAQAVECQQRQLQTGRSGVDDVLLLHGWLLR</sequence>
<gene>
    <name evidence="1" type="ORF">STPYR_12761</name>
</gene>
<dbReference type="AlphaFoldDB" id="A0A1Y5Q678"/>
<name>A0A1Y5Q678_9GAMM</name>
<protein>
    <submittedName>
        <fullName evidence="1">Uncharacterized protein</fullName>
    </submittedName>
</protein>
<accession>A0A1Y5Q678</accession>
<dbReference type="EMBL" id="FLTS01000001">
    <property type="protein sequence ID" value="SBV37818.1"/>
    <property type="molecule type" value="Genomic_DNA"/>
</dbReference>
<reference evidence="1" key="1">
    <citation type="submission" date="2016-03" db="EMBL/GenBank/DDBJ databases">
        <authorList>
            <person name="Ploux O."/>
        </authorList>
    </citation>
    <scope>NUCLEOTIDE SEQUENCE</scope>
    <source>
        <strain evidence="1">UC10</strain>
    </source>
</reference>
<proteinExistence type="predicted"/>